<reference evidence="3" key="1">
    <citation type="journal article" date="2015" name="Proc. Natl. Acad. Sci. U.S.A.">
        <title>Networks of energetic and metabolic interactions define dynamics in microbial communities.</title>
        <authorList>
            <person name="Embree M."/>
            <person name="Liu J.K."/>
            <person name="Al-Bassam M.M."/>
            <person name="Zengler K."/>
        </authorList>
    </citation>
    <scope>NUCLEOTIDE SEQUENCE</scope>
</reference>
<organism evidence="3">
    <name type="scientific">hydrocarbon metagenome</name>
    <dbReference type="NCBI Taxonomy" id="938273"/>
    <lineage>
        <taxon>unclassified sequences</taxon>
        <taxon>metagenomes</taxon>
        <taxon>ecological metagenomes</taxon>
    </lineage>
</organism>
<comment type="caution">
    <text evidence="3">The sequence shown here is derived from an EMBL/GenBank/DDBJ whole genome shotgun (WGS) entry which is preliminary data.</text>
</comment>
<evidence type="ECO:0000256" key="1">
    <source>
        <dbReference type="SAM" id="Coils"/>
    </source>
</evidence>
<evidence type="ECO:0000256" key="2">
    <source>
        <dbReference type="SAM" id="MobiDB-lite"/>
    </source>
</evidence>
<proteinExistence type="predicted"/>
<feature type="region of interest" description="Disordered" evidence="2">
    <location>
        <begin position="1"/>
        <end position="22"/>
    </location>
</feature>
<evidence type="ECO:0000313" key="3">
    <source>
        <dbReference type="EMBL" id="KUG16771.1"/>
    </source>
</evidence>
<feature type="coiled-coil region" evidence="1">
    <location>
        <begin position="22"/>
        <end position="52"/>
    </location>
</feature>
<name>A0A0W8F8Q7_9ZZZZ</name>
<dbReference type="AlphaFoldDB" id="A0A0W8F8Q7"/>
<feature type="compositionally biased region" description="Basic and acidic residues" evidence="2">
    <location>
        <begin position="1"/>
        <end position="12"/>
    </location>
</feature>
<protein>
    <submittedName>
        <fullName evidence="3">Uncharacterized protein</fullName>
    </submittedName>
</protein>
<dbReference type="EMBL" id="LNQE01001480">
    <property type="protein sequence ID" value="KUG16771.1"/>
    <property type="molecule type" value="Genomic_DNA"/>
</dbReference>
<keyword evidence="1" id="KW-0175">Coiled coil</keyword>
<gene>
    <name evidence="3" type="ORF">ASZ90_013508</name>
</gene>
<sequence length="167" mass="18292">MDEAARAKDESVAARNESLSARDEAKAAYGEAKSLLAEMNEAEKNIQSQLVKAESWADVSATNAVRAGGLFNMTDEACRKTLALSKEVEGNASRTESMMEQARDYANASAKSAGQAIESQNRTYLLHNETAVIFSQSSVVYNNMTLLAKEMQINSDKIRTWMSEKTP</sequence>
<accession>A0A0W8F8Q7</accession>